<keyword evidence="6" id="KW-1185">Reference proteome</keyword>
<feature type="compositionally biased region" description="Polar residues" evidence="2">
    <location>
        <begin position="394"/>
        <end position="412"/>
    </location>
</feature>
<dbReference type="GO" id="GO:0043565">
    <property type="term" value="F:sequence-specific DNA binding"/>
    <property type="evidence" value="ECO:0007669"/>
    <property type="project" value="InterPro"/>
</dbReference>
<evidence type="ECO:0000313" key="5">
    <source>
        <dbReference type="EMBL" id="WWC66333.1"/>
    </source>
</evidence>
<dbReference type="SUPFAM" id="SSF57716">
    <property type="entry name" value="Glucocorticoid receptor-like (DNA-binding domain)"/>
    <property type="match status" value="1"/>
</dbReference>
<keyword evidence="1" id="KW-0863">Zinc-finger</keyword>
<name>A0A1B9IEC5_9TREE</name>
<dbReference type="GeneID" id="30169460"/>
<feature type="region of interest" description="Disordered" evidence="2">
    <location>
        <begin position="1"/>
        <end position="102"/>
    </location>
</feature>
<dbReference type="RefSeq" id="XP_019015003.1">
    <property type="nucleotide sequence ID" value="XM_019152865.1"/>
</dbReference>
<dbReference type="InterPro" id="IPR013088">
    <property type="entry name" value="Znf_NHR/GATA"/>
</dbReference>
<reference evidence="5" key="2">
    <citation type="submission" date="2013-07" db="EMBL/GenBank/DDBJ databases">
        <authorList>
            <consortium name="The Broad Institute Genome Sequencing Platform"/>
            <person name="Cuomo C."/>
            <person name="Litvintseva A."/>
            <person name="Chen Y."/>
            <person name="Heitman J."/>
            <person name="Sun S."/>
            <person name="Springer D."/>
            <person name="Dromer F."/>
            <person name="Young S.K."/>
            <person name="Zeng Q."/>
            <person name="Gargeya S."/>
            <person name="Fitzgerald M."/>
            <person name="Abouelleil A."/>
            <person name="Alvarado L."/>
            <person name="Berlin A.M."/>
            <person name="Chapman S.B."/>
            <person name="Dewar J."/>
            <person name="Goldberg J."/>
            <person name="Griggs A."/>
            <person name="Gujja S."/>
            <person name="Hansen M."/>
            <person name="Howarth C."/>
            <person name="Imamovic A."/>
            <person name="Larimer J."/>
            <person name="McCowan C."/>
            <person name="Murphy C."/>
            <person name="Pearson M."/>
            <person name="Priest M."/>
            <person name="Roberts A."/>
            <person name="Saif S."/>
            <person name="Shea T."/>
            <person name="Sykes S."/>
            <person name="Wortman J."/>
            <person name="Nusbaum C."/>
            <person name="Birren B."/>
        </authorList>
    </citation>
    <scope>NUCLEOTIDE SEQUENCE</scope>
    <source>
        <strain evidence="5">CBS 10737</strain>
    </source>
</reference>
<evidence type="ECO:0000313" key="6">
    <source>
        <dbReference type="Proteomes" id="UP000094020"/>
    </source>
</evidence>
<feature type="region of interest" description="Disordered" evidence="2">
    <location>
        <begin position="375"/>
        <end position="432"/>
    </location>
</feature>
<reference evidence="4" key="1">
    <citation type="submission" date="2013-07" db="EMBL/GenBank/DDBJ databases">
        <title>The Genome Sequence of Cryptococcus pinus CBS10737.</title>
        <authorList>
            <consortium name="The Broad Institute Genome Sequencing Platform"/>
            <person name="Cuomo C."/>
            <person name="Litvintseva A."/>
            <person name="Chen Y."/>
            <person name="Heitman J."/>
            <person name="Sun S."/>
            <person name="Springer D."/>
            <person name="Dromer F."/>
            <person name="Young S.K."/>
            <person name="Zeng Q."/>
            <person name="Gargeya S."/>
            <person name="Fitzgerald M."/>
            <person name="Abouelleil A."/>
            <person name="Alvarado L."/>
            <person name="Berlin A.M."/>
            <person name="Chapman S.B."/>
            <person name="Dewar J."/>
            <person name="Goldberg J."/>
            <person name="Griggs A."/>
            <person name="Gujja S."/>
            <person name="Hansen M."/>
            <person name="Howarth C."/>
            <person name="Imamovic A."/>
            <person name="Larimer J."/>
            <person name="McCowan C."/>
            <person name="Murphy C."/>
            <person name="Pearson M."/>
            <person name="Priest M."/>
            <person name="Roberts A."/>
            <person name="Saif S."/>
            <person name="Shea T."/>
            <person name="Sykes S."/>
            <person name="Wortman J."/>
            <person name="Nusbaum C."/>
            <person name="Birren B."/>
        </authorList>
    </citation>
    <scope>NUCLEOTIDE SEQUENCE [LARGE SCALE GENOMIC DNA]</scope>
    <source>
        <strain evidence="4">CBS 10737</strain>
    </source>
</reference>
<evidence type="ECO:0000256" key="1">
    <source>
        <dbReference type="PROSITE-ProRule" id="PRU00094"/>
    </source>
</evidence>
<evidence type="ECO:0000259" key="3">
    <source>
        <dbReference type="PROSITE" id="PS50114"/>
    </source>
</evidence>
<dbReference type="KEGG" id="kpin:30169460"/>
<keyword evidence="1" id="KW-0862">Zinc</keyword>
<dbReference type="AlphaFoldDB" id="A0A1B9IEC5"/>
<feature type="compositionally biased region" description="Polar residues" evidence="2">
    <location>
        <begin position="20"/>
        <end position="40"/>
    </location>
</feature>
<dbReference type="GO" id="GO:0006355">
    <property type="term" value="P:regulation of DNA-templated transcription"/>
    <property type="evidence" value="ECO:0007669"/>
    <property type="project" value="InterPro"/>
</dbReference>
<reference evidence="4" key="3">
    <citation type="submission" date="2016-07" db="EMBL/GenBank/DDBJ databases">
        <title>Evolution of pathogenesis and genome organization in the Tremellales.</title>
        <authorList>
            <person name="Cuomo C."/>
            <person name="Litvintseva A."/>
            <person name="Heitman J."/>
            <person name="Chen Y."/>
            <person name="Sun S."/>
            <person name="Springer D."/>
            <person name="Dromer F."/>
            <person name="Young S."/>
            <person name="Zeng Q."/>
            <person name="Chapman S."/>
            <person name="Gujja S."/>
            <person name="Saif S."/>
            <person name="Birren B."/>
        </authorList>
    </citation>
    <scope>NUCLEOTIDE SEQUENCE</scope>
    <source>
        <strain evidence="4">CBS 10737</strain>
    </source>
</reference>
<dbReference type="PROSITE" id="PS50114">
    <property type="entry name" value="GATA_ZN_FINGER_2"/>
    <property type="match status" value="1"/>
</dbReference>
<dbReference type="SMART" id="SM00401">
    <property type="entry name" value="ZnF_GATA"/>
    <property type="match status" value="1"/>
</dbReference>
<organism evidence="4">
    <name type="scientific">Kwoniella pini CBS 10737</name>
    <dbReference type="NCBI Taxonomy" id="1296096"/>
    <lineage>
        <taxon>Eukaryota</taxon>
        <taxon>Fungi</taxon>
        <taxon>Dikarya</taxon>
        <taxon>Basidiomycota</taxon>
        <taxon>Agaricomycotina</taxon>
        <taxon>Tremellomycetes</taxon>
        <taxon>Tremellales</taxon>
        <taxon>Cryptococcaceae</taxon>
        <taxon>Kwoniella</taxon>
    </lineage>
</organism>
<protein>
    <recommendedName>
        <fullName evidence="3">GATA-type domain-containing protein</fullName>
    </recommendedName>
</protein>
<dbReference type="Proteomes" id="UP000094020">
    <property type="component" value="Chromosome 1"/>
</dbReference>
<dbReference type="OrthoDB" id="2565185at2759"/>
<gene>
    <name evidence="4" type="ORF">I206_01091</name>
    <name evidence="5" type="ORF">I206_100234</name>
</gene>
<keyword evidence="1" id="KW-0479">Metal-binding</keyword>
<proteinExistence type="predicted"/>
<sequence length="580" mass="66419">MNQGEISCQTQAHPLKIKSIPNQPTSFNTDQSDSTILISPNSPPLVEISPSETNFPPPSLPPPPCLQIPKNQNNEKKQYKNKNEISNSNSKVKLKSGNGKMKKKIINEGNKFPLYNLKGEKQCTNCSEIDTPQWRGSLCNACALWKRSRGTDRPLPLTFPCKRKSLSPSLSSLLSEEQDKDEIEDEDEINLKKKNRFIPDLNEIRRRSIKIDEREISPISRNETSRRFWVDRAVSEIPTNGLINNSIRNMSNIKGTLQVGSDLNMHGHARTMSLQHVNRQHHRISSSLSQSNSIIQNHAQNKQQPYPQLSIVPPSSNSNESTQIGRLNGIHSTPVSPNYQNQSSHNSKISKNKLLYDEGIKSRIANIMSSIHNSENIEQQSQQQQQEKQERRNSFSGNERINLKRSLSTPNEMRTKELEEEQEETGRIKSPYLPYSLDKRGKKSRFNNFYSKEYDENSINLKGFEFNQISRQQQTKIDHLKDIENNEDGGEETIIGISKNEFMKKSEWLFNILNSTSKLLNQVQIQDEKNQDFDSNVFSNQNFSKSYRDNQMELNQNEIDQSGLDILSQVAEDQSSKAIY</sequence>
<reference evidence="5" key="4">
    <citation type="submission" date="2024-02" db="EMBL/GenBank/DDBJ databases">
        <title>Comparative genomics of Cryptococcus and Kwoniella reveals pathogenesis evolution and contrasting modes of karyotype evolution via chromosome fusion or intercentromeric recombination.</title>
        <authorList>
            <person name="Coelho M.A."/>
            <person name="David-Palma M."/>
            <person name="Shea T."/>
            <person name="Bowers K."/>
            <person name="McGinley-Smith S."/>
            <person name="Mohammad A.W."/>
            <person name="Gnirke A."/>
            <person name="Yurkov A.M."/>
            <person name="Nowrousian M."/>
            <person name="Sun S."/>
            <person name="Cuomo C.A."/>
            <person name="Heitman J."/>
        </authorList>
    </citation>
    <scope>NUCLEOTIDE SEQUENCE</scope>
    <source>
        <strain evidence="5">CBS 10737</strain>
    </source>
</reference>
<feature type="compositionally biased region" description="Low complexity" evidence="2">
    <location>
        <begin position="84"/>
        <end position="99"/>
    </location>
</feature>
<feature type="compositionally biased region" description="Basic and acidic residues" evidence="2">
    <location>
        <begin position="73"/>
        <end position="83"/>
    </location>
</feature>
<dbReference type="STRING" id="1296096.A0A1B9IEC5"/>
<dbReference type="EMBL" id="CP144519">
    <property type="protein sequence ID" value="WWC66333.1"/>
    <property type="molecule type" value="Genomic_DNA"/>
</dbReference>
<evidence type="ECO:0000313" key="4">
    <source>
        <dbReference type="EMBL" id="OCF53784.1"/>
    </source>
</evidence>
<dbReference type="Gene3D" id="3.30.50.10">
    <property type="entry name" value="Erythroid Transcription Factor GATA-1, subunit A"/>
    <property type="match status" value="1"/>
</dbReference>
<feature type="compositionally biased region" description="Pro residues" evidence="2">
    <location>
        <begin position="55"/>
        <end position="66"/>
    </location>
</feature>
<dbReference type="GO" id="GO:0008270">
    <property type="term" value="F:zinc ion binding"/>
    <property type="evidence" value="ECO:0007669"/>
    <property type="project" value="UniProtKB-KW"/>
</dbReference>
<evidence type="ECO:0000256" key="2">
    <source>
        <dbReference type="SAM" id="MobiDB-lite"/>
    </source>
</evidence>
<feature type="compositionally biased region" description="Polar residues" evidence="2">
    <location>
        <begin position="299"/>
        <end position="349"/>
    </location>
</feature>
<accession>A0A1B9IEC5</accession>
<dbReference type="CDD" id="cd00202">
    <property type="entry name" value="ZnF_GATA"/>
    <property type="match status" value="1"/>
</dbReference>
<dbReference type="EMBL" id="KI894007">
    <property type="protein sequence ID" value="OCF53784.1"/>
    <property type="molecule type" value="Genomic_DNA"/>
</dbReference>
<feature type="domain" description="GATA-type" evidence="3">
    <location>
        <begin position="117"/>
        <end position="155"/>
    </location>
</feature>
<dbReference type="InterPro" id="IPR000679">
    <property type="entry name" value="Znf_GATA"/>
</dbReference>
<feature type="compositionally biased region" description="Polar residues" evidence="2">
    <location>
        <begin position="1"/>
        <end position="12"/>
    </location>
</feature>
<feature type="region of interest" description="Disordered" evidence="2">
    <location>
        <begin position="299"/>
        <end position="350"/>
    </location>
</feature>